<feature type="transmembrane region" description="Helical" evidence="1">
    <location>
        <begin position="129"/>
        <end position="155"/>
    </location>
</feature>
<feature type="transmembrane region" description="Helical" evidence="1">
    <location>
        <begin position="202"/>
        <end position="224"/>
    </location>
</feature>
<dbReference type="AlphaFoldDB" id="A0A2J6XAG6"/>
<keyword evidence="1" id="KW-1133">Transmembrane helix</keyword>
<accession>A0A2J6XAG6</accession>
<feature type="transmembrane region" description="Helical" evidence="1">
    <location>
        <begin position="94"/>
        <end position="117"/>
    </location>
</feature>
<evidence type="ECO:0000256" key="1">
    <source>
        <dbReference type="SAM" id="Phobius"/>
    </source>
</evidence>
<evidence type="ECO:0000313" key="2">
    <source>
        <dbReference type="EMBL" id="PMP84567.1"/>
    </source>
</evidence>
<keyword evidence="1" id="KW-0812">Transmembrane</keyword>
<sequence>MVITFLLYGVAIWLWWQQRNPLYVLALAAGQLSTLLEPFWRLLYSLQTLPTLSTIVSVLSSPFDVMSSLRAAWPDTLPAMIILQLYLYRWWNPGAWSGLFIYAMFVSFQLLLSLLGLRTGAPPVLLGPLPFAFSADLLAALMSAAISYGLCYVFLSVYHYSWPSMAVTILPMPLLFGGLIYGVVGAPLLIGRLLPDGEWPVFIGLFLTLGLLGWCIAIITSGISRSTPLVGAIR</sequence>
<feature type="transmembrane region" description="Helical" evidence="1">
    <location>
        <begin position="71"/>
        <end position="88"/>
    </location>
</feature>
<organism evidence="2 3">
    <name type="scientific">Chloroflexus aggregans</name>
    <dbReference type="NCBI Taxonomy" id="152260"/>
    <lineage>
        <taxon>Bacteria</taxon>
        <taxon>Bacillati</taxon>
        <taxon>Chloroflexota</taxon>
        <taxon>Chloroflexia</taxon>
        <taxon>Chloroflexales</taxon>
        <taxon>Chloroflexineae</taxon>
        <taxon>Chloroflexaceae</taxon>
        <taxon>Chloroflexus</taxon>
    </lineage>
</organism>
<protein>
    <submittedName>
        <fullName evidence="2">Uncharacterized protein</fullName>
    </submittedName>
</protein>
<dbReference type="EMBL" id="PNIQ01000229">
    <property type="protein sequence ID" value="PMP84567.1"/>
    <property type="molecule type" value="Genomic_DNA"/>
</dbReference>
<evidence type="ECO:0000313" key="3">
    <source>
        <dbReference type="Proteomes" id="UP000243376"/>
    </source>
</evidence>
<gene>
    <name evidence="2" type="ORF">C0184_03465</name>
</gene>
<dbReference type="Proteomes" id="UP000243376">
    <property type="component" value="Unassembled WGS sequence"/>
</dbReference>
<proteinExistence type="predicted"/>
<keyword evidence="1" id="KW-0472">Membrane</keyword>
<comment type="caution">
    <text evidence="2">The sequence shown here is derived from an EMBL/GenBank/DDBJ whole genome shotgun (WGS) entry which is preliminary data.</text>
</comment>
<reference evidence="2 3" key="1">
    <citation type="submission" date="2018-01" db="EMBL/GenBank/DDBJ databases">
        <title>Metagenomic assembled genomes from two thermal pools in the Uzon Caldera, Kamchatka, Russia.</title>
        <authorList>
            <person name="Wilkins L."/>
            <person name="Ettinger C."/>
        </authorList>
    </citation>
    <scope>NUCLEOTIDE SEQUENCE [LARGE SCALE GENOMIC DNA]</scope>
    <source>
        <strain evidence="2">ZAV-02</strain>
    </source>
</reference>
<name>A0A2J6XAG6_9CHLR</name>
<feature type="transmembrane region" description="Helical" evidence="1">
    <location>
        <begin position="167"/>
        <end position="190"/>
    </location>
</feature>